<dbReference type="PANTHER" id="PTHR12110">
    <property type="entry name" value="HYDROXYPYRUVATE ISOMERASE"/>
    <property type="match status" value="1"/>
</dbReference>
<organism evidence="3 4">
    <name type="scientific">Ornithinimicrobium cryptoxanthini</name>
    <dbReference type="NCBI Taxonomy" id="2934161"/>
    <lineage>
        <taxon>Bacteria</taxon>
        <taxon>Bacillati</taxon>
        <taxon>Actinomycetota</taxon>
        <taxon>Actinomycetes</taxon>
        <taxon>Micrococcales</taxon>
        <taxon>Ornithinimicrobiaceae</taxon>
        <taxon>Ornithinimicrobium</taxon>
    </lineage>
</organism>
<dbReference type="Gene3D" id="3.20.20.150">
    <property type="entry name" value="Divalent-metal-dependent TIM barrel enzymes"/>
    <property type="match status" value="1"/>
</dbReference>
<dbReference type="GO" id="GO:0016853">
    <property type="term" value="F:isomerase activity"/>
    <property type="evidence" value="ECO:0007669"/>
    <property type="project" value="UniProtKB-KW"/>
</dbReference>
<evidence type="ECO:0000259" key="2">
    <source>
        <dbReference type="Pfam" id="PF01261"/>
    </source>
</evidence>
<dbReference type="SUPFAM" id="SSF51658">
    <property type="entry name" value="Xylose isomerase-like"/>
    <property type="match status" value="1"/>
</dbReference>
<evidence type="ECO:0000256" key="1">
    <source>
        <dbReference type="ARBA" id="ARBA00023277"/>
    </source>
</evidence>
<protein>
    <submittedName>
        <fullName evidence="3">Sugar phosphate isomerase/epimerase</fullName>
    </submittedName>
</protein>
<keyword evidence="1" id="KW-0119">Carbohydrate metabolism</keyword>
<dbReference type="RefSeq" id="WP_252619647.1">
    <property type="nucleotide sequence ID" value="NZ_CP099490.1"/>
</dbReference>
<sequence length="288" mass="31668">MTATIGVNTFVWYSPLTDENLRTIIPRVAGWGFETIELVLENPGDWNPELAAELVREHGIQPAVSAVVPPGRNIVAASHDEITRTQDYYRHCVDVARVVGARIVGGPMYTAVGRTWRVSADERRKLLRDYAEGMKPVADAAGEAGVVLAVEALNRYETSFINTTEQLLEAIDPLPAESVGLLFDTYHANIEEKDPAAALRSAAPRLRAMQVCANDRGTPGEDHIDWTAYGKVLHDIDYQGAMSIETFTPENEIIATAASIWRQLAPSPDALAQQGLAFLKQWRSTWAS</sequence>
<accession>A0ABY4YF31</accession>
<name>A0ABY4YF31_9MICO</name>
<feature type="domain" description="Xylose isomerase-like TIM barrel" evidence="2">
    <location>
        <begin position="27"/>
        <end position="281"/>
    </location>
</feature>
<gene>
    <name evidence="3" type="ORF">NF557_11985</name>
</gene>
<dbReference type="EMBL" id="CP099490">
    <property type="protein sequence ID" value="USQ75338.1"/>
    <property type="molecule type" value="Genomic_DNA"/>
</dbReference>
<proteinExistence type="predicted"/>
<dbReference type="InterPro" id="IPR013022">
    <property type="entry name" value="Xyl_isomerase-like_TIM-brl"/>
</dbReference>
<dbReference type="Pfam" id="PF01261">
    <property type="entry name" value="AP_endonuc_2"/>
    <property type="match status" value="1"/>
</dbReference>
<evidence type="ECO:0000313" key="3">
    <source>
        <dbReference type="EMBL" id="USQ75338.1"/>
    </source>
</evidence>
<keyword evidence="4" id="KW-1185">Reference proteome</keyword>
<dbReference type="InterPro" id="IPR036237">
    <property type="entry name" value="Xyl_isomerase-like_sf"/>
</dbReference>
<evidence type="ECO:0000313" key="4">
    <source>
        <dbReference type="Proteomes" id="UP001056535"/>
    </source>
</evidence>
<dbReference type="InterPro" id="IPR050312">
    <property type="entry name" value="IolE/XylAMocC-like"/>
</dbReference>
<dbReference type="Proteomes" id="UP001056535">
    <property type="component" value="Chromosome"/>
</dbReference>
<keyword evidence="3" id="KW-0413">Isomerase</keyword>
<reference evidence="3" key="1">
    <citation type="submission" date="2022-06" db="EMBL/GenBank/DDBJ databases">
        <title>Ornithinimicrobium JY.X270.</title>
        <authorList>
            <person name="Huang Y."/>
        </authorList>
    </citation>
    <scope>NUCLEOTIDE SEQUENCE</scope>
    <source>
        <strain evidence="3">JY.X270</strain>
    </source>
</reference>
<dbReference type="PANTHER" id="PTHR12110:SF41">
    <property type="entry name" value="INOSOSE DEHYDRATASE"/>
    <property type="match status" value="1"/>
</dbReference>